<comment type="similarity">
    <text evidence="1">Belongs to the cytochrome P450 family.</text>
</comment>
<evidence type="ECO:0008006" key="8">
    <source>
        <dbReference type="Google" id="ProtNLM"/>
    </source>
</evidence>
<dbReference type="SUPFAM" id="SSF48264">
    <property type="entry name" value="Cytochrome P450"/>
    <property type="match status" value="1"/>
</dbReference>
<accession>A0A835IDT2</accession>
<dbReference type="GO" id="GO:0005506">
    <property type="term" value="F:iron ion binding"/>
    <property type="evidence" value="ECO:0007669"/>
    <property type="project" value="InterPro"/>
</dbReference>
<protein>
    <recommendedName>
        <fullName evidence="8">Cytochrome P450</fullName>
    </recommendedName>
</protein>
<dbReference type="Gene3D" id="1.10.630.10">
    <property type="entry name" value="Cytochrome P450"/>
    <property type="match status" value="1"/>
</dbReference>
<dbReference type="AlphaFoldDB" id="A0A835IDT2"/>
<evidence type="ECO:0000313" key="6">
    <source>
        <dbReference type="EMBL" id="KAF9616140.1"/>
    </source>
</evidence>
<evidence type="ECO:0000256" key="5">
    <source>
        <dbReference type="SAM" id="MobiDB-lite"/>
    </source>
</evidence>
<comment type="caution">
    <text evidence="6">The sequence shown here is derived from an EMBL/GenBank/DDBJ whole genome shotgun (WGS) entry which is preliminary data.</text>
</comment>
<dbReference type="GO" id="GO:0004497">
    <property type="term" value="F:monooxygenase activity"/>
    <property type="evidence" value="ECO:0007669"/>
    <property type="project" value="InterPro"/>
</dbReference>
<dbReference type="GO" id="GO:0016705">
    <property type="term" value="F:oxidoreductase activity, acting on paired donors, with incorporation or reduction of molecular oxygen"/>
    <property type="evidence" value="ECO:0007669"/>
    <property type="project" value="InterPro"/>
</dbReference>
<feature type="region of interest" description="Disordered" evidence="5">
    <location>
        <begin position="49"/>
        <end position="69"/>
    </location>
</feature>
<dbReference type="GO" id="GO:0020037">
    <property type="term" value="F:heme binding"/>
    <property type="evidence" value="ECO:0007669"/>
    <property type="project" value="InterPro"/>
</dbReference>
<keyword evidence="2" id="KW-0479">Metal-binding</keyword>
<evidence type="ECO:0000256" key="1">
    <source>
        <dbReference type="ARBA" id="ARBA00010617"/>
    </source>
</evidence>
<dbReference type="GO" id="GO:0044550">
    <property type="term" value="P:secondary metabolite biosynthetic process"/>
    <property type="evidence" value="ECO:0007669"/>
    <property type="project" value="UniProtKB-ARBA"/>
</dbReference>
<evidence type="ECO:0000256" key="3">
    <source>
        <dbReference type="ARBA" id="ARBA00023002"/>
    </source>
</evidence>
<gene>
    <name evidence="6" type="ORF">IFM89_028606</name>
</gene>
<keyword evidence="4" id="KW-0408">Iron</keyword>
<sequence length="263" mass="29355">MADVYADESNISATKSSSPMVEKVAESTEVEVVEVINVADNLVLLEDVEYGTNNEGNGSEDEVSSGSEPEYADALNASVETLVPTSERNNEATASLAENLNLRVICLAFATVFAMQPGSRKRHLTLDLKKQLKQAISQTSEFAQNIVKEKKQELKDKSSLETVDLLSRIMNSGHSNDAFVIDMVISFIIAGRDTTSAALTWFFWLISCNFHVEKEILNEFMMENPKGSMYDEVKDMVYTHVSLYMRKHETIPTSPCRHKRGSR</sequence>
<dbReference type="InterPro" id="IPR001128">
    <property type="entry name" value="Cyt_P450"/>
</dbReference>
<keyword evidence="3" id="KW-0560">Oxidoreductase</keyword>
<dbReference type="EMBL" id="JADFTS010000003">
    <property type="protein sequence ID" value="KAF9616140.1"/>
    <property type="molecule type" value="Genomic_DNA"/>
</dbReference>
<evidence type="ECO:0000256" key="4">
    <source>
        <dbReference type="ARBA" id="ARBA00023004"/>
    </source>
</evidence>
<feature type="region of interest" description="Disordered" evidence="5">
    <location>
        <begin position="1"/>
        <end position="22"/>
    </location>
</feature>
<dbReference type="OrthoDB" id="1470350at2759"/>
<reference evidence="6 7" key="1">
    <citation type="submission" date="2020-10" db="EMBL/GenBank/DDBJ databases">
        <title>The Coptis chinensis genome and diversification of protoberbering-type alkaloids.</title>
        <authorList>
            <person name="Wang B."/>
            <person name="Shu S."/>
            <person name="Song C."/>
            <person name="Liu Y."/>
        </authorList>
    </citation>
    <scope>NUCLEOTIDE SEQUENCE [LARGE SCALE GENOMIC DNA]</scope>
    <source>
        <strain evidence="6">HL-2020</strain>
        <tissue evidence="6">Leaf</tissue>
    </source>
</reference>
<evidence type="ECO:0000313" key="7">
    <source>
        <dbReference type="Proteomes" id="UP000631114"/>
    </source>
</evidence>
<organism evidence="6 7">
    <name type="scientific">Coptis chinensis</name>
    <dbReference type="NCBI Taxonomy" id="261450"/>
    <lineage>
        <taxon>Eukaryota</taxon>
        <taxon>Viridiplantae</taxon>
        <taxon>Streptophyta</taxon>
        <taxon>Embryophyta</taxon>
        <taxon>Tracheophyta</taxon>
        <taxon>Spermatophyta</taxon>
        <taxon>Magnoliopsida</taxon>
        <taxon>Ranunculales</taxon>
        <taxon>Ranunculaceae</taxon>
        <taxon>Coptidoideae</taxon>
        <taxon>Coptis</taxon>
    </lineage>
</organism>
<evidence type="ECO:0000256" key="2">
    <source>
        <dbReference type="ARBA" id="ARBA00022723"/>
    </source>
</evidence>
<dbReference type="Pfam" id="PF00067">
    <property type="entry name" value="p450"/>
    <property type="match status" value="1"/>
</dbReference>
<dbReference type="PANTHER" id="PTHR24296">
    <property type="entry name" value="CYTOCHROME P450"/>
    <property type="match status" value="1"/>
</dbReference>
<dbReference type="InterPro" id="IPR036396">
    <property type="entry name" value="Cyt_P450_sf"/>
</dbReference>
<keyword evidence="7" id="KW-1185">Reference proteome</keyword>
<feature type="compositionally biased region" description="Polar residues" evidence="5">
    <location>
        <begin position="9"/>
        <end position="19"/>
    </location>
</feature>
<name>A0A835IDT2_9MAGN</name>
<dbReference type="Proteomes" id="UP000631114">
    <property type="component" value="Unassembled WGS sequence"/>
</dbReference>
<proteinExistence type="inferred from homology"/>